<dbReference type="GO" id="GO:0030507">
    <property type="term" value="F:spectrin binding"/>
    <property type="evidence" value="ECO:0007669"/>
    <property type="project" value="InterPro"/>
</dbReference>
<evidence type="ECO:0000259" key="3">
    <source>
        <dbReference type="PROSITE" id="PS50021"/>
    </source>
</evidence>
<protein>
    <submittedName>
        <fullName evidence="4">Calmodulin-regulated spectrin-associated protein 2</fullName>
    </submittedName>
</protein>
<accession>A0A4U5UIG5</accession>
<feature type="region of interest" description="Disordered" evidence="2">
    <location>
        <begin position="690"/>
        <end position="754"/>
    </location>
</feature>
<dbReference type="InterPro" id="IPR001715">
    <property type="entry name" value="CH_dom"/>
</dbReference>
<feature type="coiled-coil region" evidence="1">
    <location>
        <begin position="644"/>
        <end position="674"/>
    </location>
</feature>
<dbReference type="GO" id="GO:0031122">
    <property type="term" value="P:cytoplasmic microtubule organization"/>
    <property type="evidence" value="ECO:0007669"/>
    <property type="project" value="TreeGrafter"/>
</dbReference>
<feature type="compositionally biased region" description="Basic residues" evidence="2">
    <location>
        <begin position="847"/>
        <end position="865"/>
    </location>
</feature>
<dbReference type="GO" id="GO:0051011">
    <property type="term" value="F:microtubule minus-end binding"/>
    <property type="evidence" value="ECO:0007669"/>
    <property type="project" value="TreeGrafter"/>
</dbReference>
<dbReference type="PANTHER" id="PTHR21595">
    <property type="entry name" value="PATRONIN"/>
    <property type="match status" value="1"/>
</dbReference>
<dbReference type="EMBL" id="CM014085">
    <property type="protein sequence ID" value="TKS74399.1"/>
    <property type="molecule type" value="Genomic_DNA"/>
</dbReference>
<reference evidence="4 5" key="1">
    <citation type="submission" date="2019-01" db="EMBL/GenBank/DDBJ databases">
        <title>Genome Assembly of Collichthys lucidus.</title>
        <authorList>
            <person name="Cai M."/>
            <person name="Xiao S."/>
        </authorList>
    </citation>
    <scope>NUCLEOTIDE SEQUENCE [LARGE SCALE GENOMIC DNA]</scope>
    <source>
        <strain evidence="4">JT15FE1705JMU</strain>
        <tissue evidence="4">Muscle</tissue>
    </source>
</reference>
<dbReference type="GO" id="GO:0031175">
    <property type="term" value="P:neuron projection development"/>
    <property type="evidence" value="ECO:0007669"/>
    <property type="project" value="InterPro"/>
</dbReference>
<feature type="region of interest" description="Disordered" evidence="2">
    <location>
        <begin position="339"/>
        <end position="370"/>
    </location>
</feature>
<dbReference type="PANTHER" id="PTHR21595:SF1">
    <property type="entry name" value="CALMODULIN-REGULATED SPECTRIN-ASSOCIATED PROTEIN 2"/>
    <property type="match status" value="1"/>
</dbReference>
<dbReference type="Pfam" id="PF25532">
    <property type="entry name" value="CH_CAMSAP2_N"/>
    <property type="match status" value="1"/>
</dbReference>
<name>A0A4U5UIG5_COLLU</name>
<keyword evidence="5" id="KW-1185">Reference proteome</keyword>
<dbReference type="InterPro" id="IPR031372">
    <property type="entry name" value="CAMSAP_CC1"/>
</dbReference>
<dbReference type="PROSITE" id="PS50021">
    <property type="entry name" value="CH"/>
    <property type="match status" value="1"/>
</dbReference>
<feature type="domain" description="Calponin-homology (CH)" evidence="3">
    <location>
        <begin position="209"/>
        <end position="328"/>
    </location>
</feature>
<keyword evidence="1" id="KW-0175">Coiled coil</keyword>
<dbReference type="SUPFAM" id="SSF47576">
    <property type="entry name" value="Calponin-homology domain, CH-domain"/>
    <property type="match status" value="1"/>
</dbReference>
<dbReference type="InterPro" id="IPR058042">
    <property type="entry name" value="CAMSAP_N"/>
</dbReference>
<feature type="region of interest" description="Disordered" evidence="2">
    <location>
        <begin position="405"/>
        <end position="424"/>
    </location>
</feature>
<dbReference type="AlphaFoldDB" id="A0A4U5UIG5"/>
<dbReference type="Proteomes" id="UP000298787">
    <property type="component" value="Chromosome 8"/>
</dbReference>
<dbReference type="InterPro" id="IPR032940">
    <property type="entry name" value="CAMSAP"/>
</dbReference>
<proteinExistence type="predicted"/>
<feature type="region of interest" description="Disordered" evidence="2">
    <location>
        <begin position="805"/>
        <end position="865"/>
    </location>
</feature>
<dbReference type="Pfam" id="PF11971">
    <property type="entry name" value="CAMSAP_CH"/>
    <property type="match status" value="1"/>
</dbReference>
<feature type="coiled-coil region" evidence="1">
    <location>
        <begin position="761"/>
        <end position="798"/>
    </location>
</feature>
<dbReference type="Pfam" id="PF17095">
    <property type="entry name" value="CAMSAP_CC1"/>
    <property type="match status" value="1"/>
</dbReference>
<gene>
    <name evidence="4" type="ORF">D9C73_008482</name>
</gene>
<feature type="compositionally biased region" description="Polar residues" evidence="2">
    <location>
        <begin position="583"/>
        <end position="594"/>
    </location>
</feature>
<feature type="region of interest" description="Disordered" evidence="2">
    <location>
        <begin position="569"/>
        <end position="599"/>
    </location>
</feature>
<dbReference type="InterPro" id="IPR036872">
    <property type="entry name" value="CH_dom_sf"/>
</dbReference>
<dbReference type="GO" id="GO:0036449">
    <property type="term" value="C:microtubule minus-end"/>
    <property type="evidence" value="ECO:0007669"/>
    <property type="project" value="TreeGrafter"/>
</dbReference>
<feature type="compositionally biased region" description="Pro residues" evidence="2">
    <location>
        <begin position="351"/>
        <end position="360"/>
    </location>
</feature>
<dbReference type="STRING" id="240159.A0A4U5UIG5"/>
<dbReference type="GO" id="GO:0005516">
    <property type="term" value="F:calmodulin binding"/>
    <property type="evidence" value="ECO:0007669"/>
    <property type="project" value="InterPro"/>
</dbReference>
<evidence type="ECO:0000256" key="2">
    <source>
        <dbReference type="SAM" id="MobiDB-lite"/>
    </source>
</evidence>
<evidence type="ECO:0000256" key="1">
    <source>
        <dbReference type="SAM" id="Coils"/>
    </source>
</evidence>
<evidence type="ECO:0000313" key="4">
    <source>
        <dbReference type="EMBL" id="TKS74399.1"/>
    </source>
</evidence>
<feature type="region of interest" description="Disordered" evidence="2">
    <location>
        <begin position="199"/>
        <end position="223"/>
    </location>
</feature>
<evidence type="ECO:0000313" key="5">
    <source>
        <dbReference type="Proteomes" id="UP000298787"/>
    </source>
</evidence>
<dbReference type="InterPro" id="IPR022613">
    <property type="entry name" value="CH_CAMSAP_2"/>
</dbReference>
<organism evidence="4 5">
    <name type="scientific">Collichthys lucidus</name>
    <name type="common">Big head croaker</name>
    <name type="synonym">Sciaena lucida</name>
    <dbReference type="NCBI Taxonomy" id="240159"/>
    <lineage>
        <taxon>Eukaryota</taxon>
        <taxon>Metazoa</taxon>
        <taxon>Chordata</taxon>
        <taxon>Craniata</taxon>
        <taxon>Vertebrata</taxon>
        <taxon>Euteleostomi</taxon>
        <taxon>Actinopterygii</taxon>
        <taxon>Neopterygii</taxon>
        <taxon>Teleostei</taxon>
        <taxon>Neoteleostei</taxon>
        <taxon>Acanthomorphata</taxon>
        <taxon>Eupercaria</taxon>
        <taxon>Sciaenidae</taxon>
        <taxon>Collichthys</taxon>
    </lineage>
</organism>
<sequence length="865" mass="95152">MGEVQDARDVKKTFVAPAIKSFEHYDFSRAKICCSLTWLVSKAYGTDSIPADLKDPFYTDQYEQEHLKPPVASLLLSADLYCRAGSLILKSDAAKPLLGHDAVIQALAQRGLYITDQERLVTERDLRKRPLQMSAHLAMIDTLMMAYTVEMVSVEKVMACVRQYSTCDPEVETPYDTEDAVTTWINKVNEYLKDIVTQEQRKRETQSAEPAGSPRARYRKDQTATQPVPWIPPVDNLLKDSTDGSALGALLHFYCPQLLQLDDFLCRKIYLPKENMTLADRLYNLQLIQDFCKDNLNSCCHFSMEDMLYASSTIKRCVVLSRDPSSLLKNIPAIPISKATKRSFMERPPSPERPSLPLRPQPRNSGEIKRSTSMSFVDGNLGTWPKEKRSGPYGVSFDIPFDKEDSAPGPLSSTRGMPVNGKSIGIEEEGCPDSLAGMEPDRRPYPNGHGNIMATTPSMEEALQIIHSPSRPPVEGINNGFFLHSQGLGAGVSGLEPVSELDSKGAPSTTDTTEVDTGIHLRTEDMLDEDSSLKDCSVNMDLELDTPSPSPSSHGKSLLAVKMTSFAEQKMRKHNPSAPDSGRCSSSSLKTTPEGSELGLPLSVSWAPTPEHSPIHQQTTPTLTAKASSTPVQLPPNDPAQVMATEMVQLRMRLEEKRKAIEAQKKKVEAAFTRHRQKMGHSAFLNVVKRKGDGAASGEEGGKTEGEGKAASTSPTFKFGRSKADTPDGAEQSNTGFCWTKSPGAGEEGGQSPAQLTEVDLTEYTRSIEKLNHSLAFLQTEMQRLAQQQEVIMAMREQQHQQAWVIPPPHTNPSPQKHSRAGAVARSSGPSSPADSPRSTHRSPTSIKRKSASFHSRNPRTPRPS</sequence>
<dbReference type="GO" id="GO:0007026">
    <property type="term" value="P:negative regulation of microtubule depolymerization"/>
    <property type="evidence" value="ECO:0007669"/>
    <property type="project" value="TreeGrafter"/>
</dbReference>